<feature type="domain" description="SpaA-like prealbumin fold" evidence="3">
    <location>
        <begin position="1337"/>
        <end position="1414"/>
    </location>
</feature>
<feature type="region of interest" description="Disordered" evidence="1">
    <location>
        <begin position="537"/>
        <end position="563"/>
    </location>
</feature>
<dbReference type="GO" id="GO:0005975">
    <property type="term" value="P:carbohydrate metabolic process"/>
    <property type="evidence" value="ECO:0007669"/>
    <property type="project" value="UniProtKB-ARBA"/>
</dbReference>
<feature type="transmembrane region" description="Helical" evidence="2">
    <location>
        <begin position="1449"/>
        <end position="1468"/>
    </location>
</feature>
<dbReference type="InterPro" id="IPR055354">
    <property type="entry name" value="DUF7507"/>
</dbReference>
<dbReference type="InterPro" id="IPR013783">
    <property type="entry name" value="Ig-like_fold"/>
</dbReference>
<comment type="caution">
    <text evidence="6">The sequence shown here is derived from an EMBL/GenBank/DDBJ whole genome shotgun (WGS) entry which is preliminary data.</text>
</comment>
<accession>A0A7C8FXG7</accession>
<dbReference type="EMBL" id="WBKA01000003">
    <property type="protein sequence ID" value="KAB1632496.1"/>
    <property type="molecule type" value="Genomic_DNA"/>
</dbReference>
<dbReference type="SUPFAM" id="SSF49899">
    <property type="entry name" value="Concanavalin A-like lectins/glucanases"/>
    <property type="match status" value="1"/>
</dbReference>
<dbReference type="Pfam" id="PF19076">
    <property type="entry name" value="CshA_repeat"/>
    <property type="match status" value="1"/>
</dbReference>
<evidence type="ECO:0000313" key="7">
    <source>
        <dbReference type="Proteomes" id="UP000481339"/>
    </source>
</evidence>
<name>A0A7C8FXG7_9MICO</name>
<reference evidence="6 7" key="1">
    <citation type="submission" date="2019-09" db="EMBL/GenBank/DDBJ databases">
        <title>Phylogeny of genus Pseudoclavibacter and closely related genus.</title>
        <authorList>
            <person name="Li Y."/>
        </authorList>
    </citation>
    <scope>NUCLEOTIDE SEQUENCE [LARGE SCALE GENOMIC DNA]</scope>
    <source>
        <strain evidence="6 7">JCM 16921</strain>
    </source>
</reference>
<dbReference type="Proteomes" id="UP000481339">
    <property type="component" value="Unassembled WGS sequence"/>
</dbReference>
<evidence type="ECO:0000256" key="2">
    <source>
        <dbReference type="SAM" id="Phobius"/>
    </source>
</evidence>
<feature type="domain" description="CshA" evidence="4">
    <location>
        <begin position="847"/>
        <end position="916"/>
    </location>
</feature>
<dbReference type="InterPro" id="IPR026395">
    <property type="entry name" value="CshA_fibril"/>
</dbReference>
<dbReference type="Gene3D" id="2.60.120.200">
    <property type="match status" value="1"/>
</dbReference>
<feature type="compositionally biased region" description="Low complexity" evidence="1">
    <location>
        <begin position="31"/>
        <end position="50"/>
    </location>
</feature>
<dbReference type="InterPro" id="IPR041033">
    <property type="entry name" value="SpaA_PFL_dom_1"/>
</dbReference>
<evidence type="ECO:0000256" key="1">
    <source>
        <dbReference type="SAM" id="MobiDB-lite"/>
    </source>
</evidence>
<keyword evidence="7" id="KW-1185">Reference proteome</keyword>
<feature type="compositionally biased region" description="Basic and acidic residues" evidence="1">
    <location>
        <begin position="1476"/>
        <end position="1490"/>
    </location>
</feature>
<keyword evidence="2" id="KW-0812">Transmembrane</keyword>
<keyword evidence="2" id="KW-0472">Membrane</keyword>
<dbReference type="Pfam" id="PF17802">
    <property type="entry name" value="SpaA"/>
    <property type="match status" value="1"/>
</dbReference>
<keyword evidence="2" id="KW-1133">Transmembrane helix</keyword>
<proteinExistence type="predicted"/>
<dbReference type="Pfam" id="PF24346">
    <property type="entry name" value="DUF7507"/>
    <property type="match status" value="1"/>
</dbReference>
<organism evidence="6 7">
    <name type="scientific">Pseudoclavibacter caeni</name>
    <dbReference type="NCBI Taxonomy" id="908846"/>
    <lineage>
        <taxon>Bacteria</taxon>
        <taxon>Bacillati</taxon>
        <taxon>Actinomycetota</taxon>
        <taxon>Actinomycetes</taxon>
        <taxon>Micrococcales</taxon>
        <taxon>Microbacteriaceae</taxon>
        <taxon>Pseudoclavibacter</taxon>
    </lineage>
</organism>
<evidence type="ECO:0000259" key="3">
    <source>
        <dbReference type="Pfam" id="PF17802"/>
    </source>
</evidence>
<feature type="domain" description="DUF7507" evidence="5">
    <location>
        <begin position="700"/>
        <end position="795"/>
    </location>
</feature>
<dbReference type="OrthoDB" id="3225333at2"/>
<evidence type="ECO:0000313" key="6">
    <source>
        <dbReference type="EMBL" id="KAB1632496.1"/>
    </source>
</evidence>
<feature type="region of interest" description="Disordered" evidence="1">
    <location>
        <begin position="1475"/>
        <end position="1496"/>
    </location>
</feature>
<protein>
    <submittedName>
        <fullName evidence="6">Uncharacterized protein</fullName>
    </submittedName>
</protein>
<dbReference type="InterPro" id="IPR013320">
    <property type="entry name" value="ConA-like_dom_sf"/>
</dbReference>
<dbReference type="Gene3D" id="2.60.40.10">
    <property type="entry name" value="Immunoglobulins"/>
    <property type="match status" value="1"/>
</dbReference>
<evidence type="ECO:0000259" key="4">
    <source>
        <dbReference type="Pfam" id="PF19076"/>
    </source>
</evidence>
<gene>
    <name evidence="6" type="ORF">F8O02_05735</name>
</gene>
<dbReference type="RefSeq" id="WP_158036273.1">
    <property type="nucleotide sequence ID" value="NZ_BAAAZV010000017.1"/>
</dbReference>
<sequence>MNHVRGPLMSVLSTLLLLVLAVGMGGSPFPAQTAAADPASPPDDSGTPAATGPLPTVTSSWSPEGSLADGATRTYTVSYHNDGTTAIANGRFWHETTAAVNATIKYSVSCEASGGASCPTAAAVTDQTINATADTYYKTFAFIGGLPAGGQLTFTVTTTVTMSSGCATTATPFVGGWARFSRTSFDAASTATSDLASASNAGTITVSSDNLCGNEPVDMENTVTSPGPSGAPSRVLSGDERTFQATWTNTRDVPVTFDLRYTYYVPYTGQVTVASWSCASTIDGVAGGTCPTTADGGATSPETVHHDNPGEASDVIFAYSGTTLAAGQTLTFTITLATKINTCTQDGYLRVQTYAKRSVLADETDSDSHTLSRPSELVEIGCSTWLMEEDFNSAAVGDSTWKGIGKACLTKATTAGSSGSLGKCSSSVRAPTSSYSKGFLQLTDDQGSQVGAALYNRALPSKNGLVLEFTQHQYGNGEHADGIGFFLADGSQELTTTGSSGGGLGYANKNNENGLPNAYLGVGLDVYGNFADNSTDVTSQCTRTDTSSTRKTDSITLRGPGALNSSGQWRSGYCPVGDTVKVSSLNSSYSLHGNTSQSSNNLTESQLNALLADYSTGASDTGSGLKTRITVYPLKSGETAPEVTVEIDFGEGYYTTVLDRTMTEAAPDLIKFGFLGSTGGSSDTHLISGLRVGTVTPMQTLDLTKTVSSTQSTYSVGDQIQYQFLATNSDAAGGIFQFSLDDPQIDSGTLSCPATTIGVSNSITCTGTHTVTEADRDVGQVVNTATAHGATSESGDVNLSATDTATAVVNPAAPDDSRVIQPGGTATFQLVDDGTTPGIVSPDDAAKVTVTLTVDGQTVSPGGSATVAGEGTWALDTDGTVIFTPADASYTGTVTSVTYTATNQYGGSATGTLGVTINTAPLRVCTADEQRASQRYWAFGDAAQLDFGTNGTSVAAGTFTGLDEADGTVTVTDSAGNLQFVVAGGSILDASGGAMTDTDDGAVTLDIGAGASPATVFPAAQGTGRYYVVWSTATTATAGQLKYAVVDMTEGAHGAVTTAPTAVGTGTNASGAVASVPNADGTGYWVLNPQRVNDNSLFSADGYTLDAWQFTANGPATAPVTTPELGTSGVTSSTDVATAYEDIRFSPDLTQAAAISSVHTTGGTLSVNYETHLHLLGFDAATGTLTEVKDQTISDSRGQGYSVEYGPEGSDALFVSTLITDPGENVARLLQYSKVSEQSSVSIWNANVLKTSSLTGAIRLAPDGRLYWAHNTSALTVLTNPGTATSDSNAEFTTLDLGSGTPARQGLTNTLTDCAISPTGFALHKLGAGAGEDGSDAAVDGAEFALYPNDDGQAGADTAATLTPVDGQTGVLTVDGLAPGYYWLRETKAPAGYALLADDVRVHIALRGEVTVQNTGGQNPQVQLTAGGDGTYTITVTDTKTYQLPFTGGWWLFALLLAGGGLLAGVLARAIQRRRQHDEDLTDTDDHTETTTEGES</sequence>
<feature type="region of interest" description="Disordered" evidence="1">
    <location>
        <begin position="31"/>
        <end position="65"/>
    </location>
</feature>
<evidence type="ECO:0000259" key="5">
    <source>
        <dbReference type="Pfam" id="PF24346"/>
    </source>
</evidence>